<protein>
    <submittedName>
        <fullName evidence="4">Mediator of RNA polymerase II transcription subunit 15-like protein</fullName>
    </submittedName>
</protein>
<feature type="compositionally biased region" description="Basic and acidic residues" evidence="1">
    <location>
        <begin position="170"/>
        <end position="184"/>
    </location>
</feature>
<evidence type="ECO:0000256" key="2">
    <source>
        <dbReference type="SAM" id="SignalP"/>
    </source>
</evidence>
<dbReference type="PANTHER" id="PTHR22933">
    <property type="entry name" value="FI18007P1-RELATED"/>
    <property type="match status" value="1"/>
</dbReference>
<feature type="compositionally biased region" description="Pro residues" evidence="1">
    <location>
        <begin position="236"/>
        <end position="247"/>
    </location>
</feature>
<feature type="signal peptide" evidence="2">
    <location>
        <begin position="1"/>
        <end position="23"/>
    </location>
</feature>
<dbReference type="OrthoDB" id="6364363at2759"/>
<feature type="region of interest" description="Disordered" evidence="1">
    <location>
        <begin position="501"/>
        <end position="570"/>
    </location>
</feature>
<feature type="compositionally biased region" description="Pro residues" evidence="1">
    <location>
        <begin position="195"/>
        <end position="206"/>
    </location>
</feature>
<dbReference type="Pfam" id="PF01607">
    <property type="entry name" value="CBM_14"/>
    <property type="match status" value="1"/>
</dbReference>
<feature type="compositionally biased region" description="Pro residues" evidence="1">
    <location>
        <begin position="534"/>
        <end position="550"/>
    </location>
</feature>
<dbReference type="SMART" id="SM00494">
    <property type="entry name" value="ChtBD2"/>
    <property type="match status" value="1"/>
</dbReference>
<dbReference type="STRING" id="299467.A0A443SW71"/>
<evidence type="ECO:0000256" key="1">
    <source>
        <dbReference type="SAM" id="MobiDB-lite"/>
    </source>
</evidence>
<dbReference type="GO" id="GO:0008061">
    <property type="term" value="F:chitin binding"/>
    <property type="evidence" value="ECO:0007669"/>
    <property type="project" value="InterPro"/>
</dbReference>
<feature type="region of interest" description="Disordered" evidence="1">
    <location>
        <begin position="50"/>
        <end position="313"/>
    </location>
</feature>
<feature type="compositionally biased region" description="Polar residues" evidence="1">
    <location>
        <begin position="152"/>
        <end position="164"/>
    </location>
</feature>
<sequence>MRSTLVSSTLIVATVHLIPFVCGQYVFTYEVPENKAPQSDLFDVSKYKVNSPSEIPNSNSQSSNRGSGTIVPDDLPYRPAPDRESPAPVQSIAYRPPERIYPLQNVPYRPPEGETPVSPVSGETQQLPPPQTQPSTRPLTPAEEEEGRRSLETLQQYINEQSQLGYLRPRFPDQRGYGDPRNYRGVDYPGFNPLLGPPPNRPPPFQRLPFPQELPSNRPYDGPPIPPQYLAERLPPAQPLPQPPFQPQQPATGIPTQEFHVNAPNYNPNNVELKAIERRPPQRQPAPNTPSPPTQSTYSPTQQPPVSTTRQALPNEFNSPLLNSFLSQYGSYAHRPPTTPSPATSAPPPQLQEPYVFQPNYGTPAVPIHPEPHNNVVLRVIQRRPVNATQSPQQPYFQPNYNPYVGSGYPPNVVLRVVQRRPVPQYTPDPNNGLQATPDSPKFQTSQEAIRNLREKQLIEQFAKMNTPNNTQYGQPSYNQETSVLPGHRFTRVPQTYRQAYRGPPQDVLLRQAHQERPRHTRPNRPLPEYTRPNRPPPEYTRPNRPPPEYTQPQRPRYNPEPQQHYPQDVINREPTAVFETAKVPYEATRYNYKKEENYNVPSTANDFNKNRFKQQLQRNPEPTQPIREQFTPSLQLTTKRPRSTTTFKPAHLAIAALPPDSDNDGIPGIAGKDYPNLERVPKTSFSCAKQPIGGYFADTETACQAVHICRSGGLQDSFLCPNGTIFNQEKFACAWWYEANCGTAASFYSLNDNLYRKSNDDRNKKSAAK</sequence>
<dbReference type="Proteomes" id="UP000288716">
    <property type="component" value="Unassembled WGS sequence"/>
</dbReference>
<dbReference type="PROSITE" id="PS50940">
    <property type="entry name" value="CHIT_BIND_II"/>
    <property type="match status" value="1"/>
</dbReference>
<feature type="region of interest" description="Disordered" evidence="1">
    <location>
        <begin position="466"/>
        <end position="487"/>
    </location>
</feature>
<evidence type="ECO:0000259" key="3">
    <source>
        <dbReference type="PROSITE" id="PS50940"/>
    </source>
</evidence>
<keyword evidence="2" id="KW-0732">Signal</keyword>
<dbReference type="PANTHER" id="PTHR22933:SF31">
    <property type="entry name" value="FI18007P1"/>
    <property type="match status" value="1"/>
</dbReference>
<dbReference type="GO" id="GO:0005576">
    <property type="term" value="C:extracellular region"/>
    <property type="evidence" value="ECO:0007669"/>
    <property type="project" value="InterPro"/>
</dbReference>
<feature type="compositionally biased region" description="Polar residues" evidence="1">
    <location>
        <begin position="466"/>
        <end position="483"/>
    </location>
</feature>
<reference evidence="4 5" key="1">
    <citation type="journal article" date="2018" name="Gigascience">
        <title>Genomes of trombidid mites reveal novel predicted allergens and laterally-transferred genes associated with secondary metabolism.</title>
        <authorList>
            <person name="Dong X."/>
            <person name="Chaisiri K."/>
            <person name="Xia D."/>
            <person name="Armstrong S.D."/>
            <person name="Fang Y."/>
            <person name="Donnelly M.J."/>
            <person name="Kadowaki T."/>
            <person name="McGarry J.W."/>
            <person name="Darby A.C."/>
            <person name="Makepeace B.L."/>
        </authorList>
    </citation>
    <scope>NUCLEOTIDE SEQUENCE [LARGE SCALE GENOMIC DNA]</scope>
    <source>
        <strain evidence="4">UoL-UT</strain>
    </source>
</reference>
<feature type="compositionally biased region" description="Polar residues" evidence="1">
    <location>
        <begin position="428"/>
        <end position="445"/>
    </location>
</feature>
<keyword evidence="5" id="KW-1185">Reference proteome</keyword>
<organism evidence="4 5">
    <name type="scientific">Leptotrombidium deliense</name>
    <dbReference type="NCBI Taxonomy" id="299467"/>
    <lineage>
        <taxon>Eukaryota</taxon>
        <taxon>Metazoa</taxon>
        <taxon>Ecdysozoa</taxon>
        <taxon>Arthropoda</taxon>
        <taxon>Chelicerata</taxon>
        <taxon>Arachnida</taxon>
        <taxon>Acari</taxon>
        <taxon>Acariformes</taxon>
        <taxon>Trombidiformes</taxon>
        <taxon>Prostigmata</taxon>
        <taxon>Anystina</taxon>
        <taxon>Parasitengona</taxon>
        <taxon>Trombiculoidea</taxon>
        <taxon>Trombiculidae</taxon>
        <taxon>Leptotrombidium</taxon>
    </lineage>
</organism>
<feature type="region of interest" description="Disordered" evidence="1">
    <location>
        <begin position="426"/>
        <end position="445"/>
    </location>
</feature>
<feature type="compositionally biased region" description="Low complexity" evidence="1">
    <location>
        <begin position="294"/>
        <end position="311"/>
    </location>
</feature>
<evidence type="ECO:0000313" key="5">
    <source>
        <dbReference type="Proteomes" id="UP000288716"/>
    </source>
</evidence>
<evidence type="ECO:0000313" key="4">
    <source>
        <dbReference type="EMBL" id="RWS31763.1"/>
    </source>
</evidence>
<feature type="compositionally biased region" description="Pro residues" evidence="1">
    <location>
        <begin position="337"/>
        <end position="351"/>
    </location>
</feature>
<name>A0A443SW71_9ACAR</name>
<dbReference type="AlphaFoldDB" id="A0A443SW71"/>
<accession>A0A443SW71</accession>
<dbReference type="InterPro" id="IPR052976">
    <property type="entry name" value="Scoloptoxin-like"/>
</dbReference>
<proteinExistence type="predicted"/>
<feature type="domain" description="Chitin-binding type-2" evidence="3">
    <location>
        <begin position="685"/>
        <end position="744"/>
    </location>
</feature>
<dbReference type="InterPro" id="IPR036508">
    <property type="entry name" value="Chitin-bd_dom_sf"/>
</dbReference>
<dbReference type="InterPro" id="IPR002557">
    <property type="entry name" value="Chitin-bd_dom"/>
</dbReference>
<dbReference type="VEuPathDB" id="VectorBase:LDEU000277"/>
<comment type="caution">
    <text evidence="4">The sequence shown here is derived from an EMBL/GenBank/DDBJ whole genome shotgun (WGS) entry which is preliminary data.</text>
</comment>
<feature type="region of interest" description="Disordered" evidence="1">
    <location>
        <begin position="330"/>
        <end position="353"/>
    </location>
</feature>
<dbReference type="Gene3D" id="2.170.140.10">
    <property type="entry name" value="Chitin binding domain"/>
    <property type="match status" value="1"/>
</dbReference>
<dbReference type="EMBL" id="NCKV01000069">
    <property type="protein sequence ID" value="RWS31763.1"/>
    <property type="molecule type" value="Genomic_DNA"/>
</dbReference>
<gene>
    <name evidence="4" type="ORF">B4U80_10334</name>
</gene>
<dbReference type="SUPFAM" id="SSF57625">
    <property type="entry name" value="Invertebrate chitin-binding proteins"/>
    <property type="match status" value="1"/>
</dbReference>
<feature type="chain" id="PRO_5019349023" evidence="2">
    <location>
        <begin position="24"/>
        <end position="770"/>
    </location>
</feature>
<feature type="compositionally biased region" description="Pro residues" evidence="1">
    <location>
        <begin position="282"/>
        <end position="293"/>
    </location>
</feature>